<dbReference type="CDD" id="cd02142">
    <property type="entry name" value="McbC_SagB-like_oxidoreductase"/>
    <property type="match status" value="1"/>
</dbReference>
<evidence type="ECO:0000259" key="2">
    <source>
        <dbReference type="Pfam" id="PF22767"/>
    </source>
</evidence>
<comment type="caution">
    <text evidence="3">The sequence shown here is derived from an EMBL/GenBank/DDBJ whole genome shotgun (WGS) entry which is preliminary data.</text>
</comment>
<name>A0A640T640_9ACTN</name>
<dbReference type="InterPro" id="IPR029479">
    <property type="entry name" value="Nitroreductase"/>
</dbReference>
<sequence>MSHGDVRRLYRLKDGVHSVRTASGEVALAAWPHLQEMGRLTAEQRSLLQVLSTDRSAEELTERCPRDQAETLLAMLSSGGWLITTVVCGDRPLFSSRPLVPHRKPLPPAEPRRLSRFVSVRRDGDEFVVESPAAGAEVRLYDSRLAEPVLTACAAHRELPDVPPEAVRLLADELADAGLLATAPETHSLSRAQWSPHELAFHHGSRLRGDHRMGQDFGGSYWAKGRFDAPPGKHPRWMAAAIELPRPDLDRLRVQDPALAEVMEARQSLRSYDEDTPLTVEELGEFLFRTARVRATGSDTEGLDVSSRPYPAGGAAYELEVYPLVRNVRGLDAGLYHYAPHGHRLHPIPASATALRWLMKASAAGMTGEATPQVLLVIATRFGRLAWKYQAMGYALTLKHVGVLYQSMYLVATAMRLAPCALGVGDSDAFAEATGLDYFEETSVGEFALGSLPAARREGTG</sequence>
<gene>
    <name evidence="3" type="ORF">Sgleb_72340</name>
</gene>
<reference evidence="3 4" key="1">
    <citation type="submission" date="2019-12" db="EMBL/GenBank/DDBJ databases">
        <title>Whole genome shotgun sequence of Streptomyces hygroscopicus subsp. glebosus NBRC 13786.</title>
        <authorList>
            <person name="Ichikawa N."/>
            <person name="Kimura A."/>
            <person name="Kitahashi Y."/>
            <person name="Komaki H."/>
            <person name="Tamura T."/>
        </authorList>
    </citation>
    <scope>NUCLEOTIDE SEQUENCE [LARGE SCALE GENOMIC DNA]</scope>
    <source>
        <strain evidence="3 4">NBRC 13786</strain>
    </source>
</reference>
<dbReference type="NCBIfam" id="TIGR03605">
    <property type="entry name" value="antibiot_sagB"/>
    <property type="match status" value="1"/>
</dbReference>
<dbReference type="PANTHER" id="PTHR43745:SF2">
    <property type="entry name" value="NITROREDUCTASE MJ1384-RELATED"/>
    <property type="match status" value="1"/>
</dbReference>
<dbReference type="Pfam" id="PF00881">
    <property type="entry name" value="Nitroreductase"/>
    <property type="match status" value="1"/>
</dbReference>
<protein>
    <submittedName>
        <fullName evidence="3">Uncharacterized protein</fullName>
    </submittedName>
</protein>
<organism evidence="3 4">
    <name type="scientific">Streptomyces glebosus</name>
    <dbReference type="NCBI Taxonomy" id="249580"/>
    <lineage>
        <taxon>Bacteria</taxon>
        <taxon>Bacillati</taxon>
        <taxon>Actinomycetota</taxon>
        <taxon>Actinomycetes</taxon>
        <taxon>Kitasatosporales</taxon>
        <taxon>Streptomycetaceae</taxon>
        <taxon>Streptomyces</taxon>
    </lineage>
</organism>
<dbReference type="InterPro" id="IPR000415">
    <property type="entry name" value="Nitroreductase-like"/>
</dbReference>
<dbReference type="InterPro" id="IPR020051">
    <property type="entry name" value="SagB-type_dehydrogenase"/>
</dbReference>
<dbReference type="Pfam" id="PF22767">
    <property type="entry name" value="ThcOx"/>
    <property type="match status" value="1"/>
</dbReference>
<dbReference type="Proteomes" id="UP000430079">
    <property type="component" value="Unassembled WGS sequence"/>
</dbReference>
<evidence type="ECO:0000313" key="3">
    <source>
        <dbReference type="EMBL" id="GFE19187.1"/>
    </source>
</evidence>
<evidence type="ECO:0000259" key="1">
    <source>
        <dbReference type="Pfam" id="PF00881"/>
    </source>
</evidence>
<dbReference type="PANTHER" id="PTHR43745">
    <property type="entry name" value="NITROREDUCTASE MJ1384-RELATED"/>
    <property type="match status" value="1"/>
</dbReference>
<dbReference type="Gene3D" id="3.40.109.10">
    <property type="entry name" value="NADH Oxidase"/>
    <property type="match status" value="1"/>
</dbReference>
<dbReference type="SUPFAM" id="SSF55469">
    <property type="entry name" value="FMN-dependent nitroreductase-like"/>
    <property type="match status" value="1"/>
</dbReference>
<dbReference type="InterPro" id="IPR052544">
    <property type="entry name" value="Bacteriocin_Proc_Enz"/>
</dbReference>
<proteinExistence type="predicted"/>
<accession>A0A640T640</accession>
<feature type="domain" description="Nitroreductase" evidence="1">
    <location>
        <begin position="264"/>
        <end position="450"/>
    </location>
</feature>
<evidence type="ECO:0000313" key="4">
    <source>
        <dbReference type="Proteomes" id="UP000430079"/>
    </source>
</evidence>
<dbReference type="AlphaFoldDB" id="A0A640T640"/>
<dbReference type="EMBL" id="BLIO01000001">
    <property type="protein sequence ID" value="GFE19187.1"/>
    <property type="molecule type" value="Genomic_DNA"/>
</dbReference>
<feature type="domain" description="Cyanobactin oxidase ThcOx second" evidence="2">
    <location>
        <begin position="113"/>
        <end position="207"/>
    </location>
</feature>
<keyword evidence="4" id="KW-1185">Reference proteome</keyword>
<dbReference type="InterPro" id="IPR054488">
    <property type="entry name" value="ThcOx_dom2"/>
</dbReference>
<dbReference type="GO" id="GO:0016491">
    <property type="term" value="F:oxidoreductase activity"/>
    <property type="evidence" value="ECO:0007669"/>
    <property type="project" value="InterPro"/>
</dbReference>